<evidence type="ECO:0000313" key="1">
    <source>
        <dbReference type="EMBL" id="CCC91786.1"/>
    </source>
</evidence>
<proteinExistence type="predicted"/>
<organism evidence="1">
    <name type="scientific">Trypanosoma congolense (strain IL3000)</name>
    <dbReference type="NCBI Taxonomy" id="1068625"/>
    <lineage>
        <taxon>Eukaryota</taxon>
        <taxon>Discoba</taxon>
        <taxon>Euglenozoa</taxon>
        <taxon>Kinetoplastea</taxon>
        <taxon>Metakinetoplastina</taxon>
        <taxon>Trypanosomatida</taxon>
        <taxon>Trypanosomatidae</taxon>
        <taxon>Trypanosoma</taxon>
        <taxon>Nannomonas</taxon>
    </lineage>
</organism>
<dbReference type="EMBL" id="HE575320">
    <property type="protein sequence ID" value="CCC91786.1"/>
    <property type="molecule type" value="Genomic_DNA"/>
</dbReference>
<name>G0UQX5_TRYCI</name>
<reference evidence="1" key="1">
    <citation type="journal article" date="2012" name="Proc. Natl. Acad. Sci. U.S.A.">
        <title>Antigenic diversity is generated by distinct evolutionary mechanisms in African trypanosome species.</title>
        <authorList>
            <person name="Jackson A.P."/>
            <person name="Berry A."/>
            <person name="Aslett M."/>
            <person name="Allison H.C."/>
            <person name="Burton P."/>
            <person name="Vavrova-Anderson J."/>
            <person name="Brown R."/>
            <person name="Browne H."/>
            <person name="Corton N."/>
            <person name="Hauser H."/>
            <person name="Gamble J."/>
            <person name="Gilderthorp R."/>
            <person name="Marcello L."/>
            <person name="McQuillan J."/>
            <person name="Otto T.D."/>
            <person name="Quail M.A."/>
            <person name="Sanders M.J."/>
            <person name="van Tonder A."/>
            <person name="Ginger M.L."/>
            <person name="Field M.C."/>
            <person name="Barry J.D."/>
            <person name="Hertz-Fowler C."/>
            <person name="Berriman M."/>
        </authorList>
    </citation>
    <scope>NUCLEOTIDE SEQUENCE</scope>
    <source>
        <strain evidence="1">IL3000</strain>
    </source>
</reference>
<accession>G0UQX5</accession>
<sequence>TCFFLSLETCFFLGLETCFLLSLETCFLLGLETCLIFGGNALHSLDNTLAHYAITKRIDPSTAALAEVVLETSESSSALRRASSSALRRACSSEAMHSTAWTIHSLTTLSQSALIDPSTAALGEVVLETSESSSALRPSFSSALRRASSSALRRASSSALRRASSSALRRACSSEVMHASAWTIHSPLRYHKAH</sequence>
<protein>
    <submittedName>
        <fullName evidence="1">Uncharacterized protein TCIL3000_7_6010</fullName>
    </submittedName>
</protein>
<dbReference type="AlphaFoldDB" id="G0UQX5"/>
<gene>
    <name evidence="1" type="ORF">TCIL3000_7_6010</name>
</gene>
<feature type="non-terminal residue" evidence="1">
    <location>
        <position position="1"/>
    </location>
</feature>